<accession>A0A814LN59</accession>
<evidence type="ECO:0000313" key="2">
    <source>
        <dbReference type="EMBL" id="CAF1114734.1"/>
    </source>
</evidence>
<dbReference type="EMBL" id="CAJNOU010000695">
    <property type="protein sequence ID" value="CAF1067464.1"/>
    <property type="molecule type" value="Genomic_DNA"/>
</dbReference>
<dbReference type="EMBL" id="CAJNOT010000945">
    <property type="protein sequence ID" value="CAF1114734.1"/>
    <property type="molecule type" value="Genomic_DNA"/>
</dbReference>
<evidence type="ECO:0000313" key="3">
    <source>
        <dbReference type="EMBL" id="CAF4038610.1"/>
    </source>
</evidence>
<name>A0A814LN59_9BILA</name>
<evidence type="ECO:0000313" key="1">
    <source>
        <dbReference type="EMBL" id="CAF1067464.1"/>
    </source>
</evidence>
<reference evidence="1" key="1">
    <citation type="submission" date="2021-02" db="EMBL/GenBank/DDBJ databases">
        <authorList>
            <person name="Nowell W R."/>
        </authorList>
    </citation>
    <scope>NUCLEOTIDE SEQUENCE</scope>
</reference>
<evidence type="ECO:0000313" key="4">
    <source>
        <dbReference type="Proteomes" id="UP000663889"/>
    </source>
</evidence>
<dbReference type="Proteomes" id="UP000663836">
    <property type="component" value="Unassembled WGS sequence"/>
</dbReference>
<dbReference type="EMBL" id="CAJOBD010005671">
    <property type="protein sequence ID" value="CAF4038610.1"/>
    <property type="molecule type" value="Genomic_DNA"/>
</dbReference>
<dbReference type="AlphaFoldDB" id="A0A814LN59"/>
<comment type="caution">
    <text evidence="1">The sequence shown here is derived from an EMBL/GenBank/DDBJ whole genome shotgun (WGS) entry which is preliminary data.</text>
</comment>
<dbReference type="Proteomes" id="UP000663864">
    <property type="component" value="Unassembled WGS sequence"/>
</dbReference>
<dbReference type="Proteomes" id="UP000663889">
    <property type="component" value="Unassembled WGS sequence"/>
</dbReference>
<protein>
    <submittedName>
        <fullName evidence="1">Uncharacterized protein</fullName>
    </submittedName>
</protein>
<organism evidence="1 4">
    <name type="scientific">Rotaria sordida</name>
    <dbReference type="NCBI Taxonomy" id="392033"/>
    <lineage>
        <taxon>Eukaryota</taxon>
        <taxon>Metazoa</taxon>
        <taxon>Spiralia</taxon>
        <taxon>Gnathifera</taxon>
        <taxon>Rotifera</taxon>
        <taxon>Eurotatoria</taxon>
        <taxon>Bdelloidea</taxon>
        <taxon>Philodinida</taxon>
        <taxon>Philodinidae</taxon>
        <taxon>Rotaria</taxon>
    </lineage>
</organism>
<proteinExistence type="predicted"/>
<gene>
    <name evidence="3" type="ORF">JBS370_LOCUS28368</name>
    <name evidence="1" type="ORF">SEV965_LOCUS14177</name>
    <name evidence="2" type="ORF">ZHD862_LOCUS18310</name>
</gene>
<sequence>MNNESDPSPPDYHQIPFSNMPVIDTEVTQIDPKDMSLPRKTAAERVAEQFAAINMRAATAVAINPSNIEIAQDLRDRLNHQLCLRSAVSACLISCFSYCGRMRPSIVAAGFIRYAIRIEGEEWLRFVNYFFSSTGRPSRARGWWFCWGHYGLHYKHSIQRGYGYIILGSLGLMIDDLFCTTYDRHIVINVEMLNVKSSRNDNNNELIVDKLIRVWLCRRVYDSRWPPTPFKVDFFLPSQIPAYEIPGIMSFIAKG</sequence>